<evidence type="ECO:0000256" key="3">
    <source>
        <dbReference type="ARBA" id="ARBA00023125"/>
    </source>
</evidence>
<dbReference type="SUPFAM" id="SSF53850">
    <property type="entry name" value="Periplasmic binding protein-like II"/>
    <property type="match status" value="1"/>
</dbReference>
<protein>
    <submittedName>
        <fullName evidence="6">LysR family transcriptional regulator</fullName>
    </submittedName>
</protein>
<dbReference type="OrthoDB" id="9803735at2"/>
<dbReference type="SUPFAM" id="SSF46785">
    <property type="entry name" value="Winged helix' DNA-binding domain"/>
    <property type="match status" value="1"/>
</dbReference>
<dbReference type="RefSeq" id="WP_079412103.1">
    <property type="nucleotide sequence ID" value="NZ_MBTG01000010.1"/>
</dbReference>
<dbReference type="CDD" id="cd05466">
    <property type="entry name" value="PBP2_LTTR_substrate"/>
    <property type="match status" value="1"/>
</dbReference>
<reference evidence="7" key="1">
    <citation type="submission" date="2016-07" db="EMBL/GenBank/DDBJ databases">
        <authorList>
            <person name="Florea S."/>
            <person name="Webb J.S."/>
            <person name="Jaromczyk J."/>
            <person name="Schardl C.L."/>
        </authorList>
    </citation>
    <scope>NUCLEOTIDE SEQUENCE [LARGE SCALE GENOMIC DNA]</scope>
    <source>
        <strain evidence="7">CY1</strain>
    </source>
</reference>
<dbReference type="EMBL" id="MBTG01000010">
    <property type="protein sequence ID" value="OPH58337.1"/>
    <property type="molecule type" value="Genomic_DNA"/>
</dbReference>
<dbReference type="AlphaFoldDB" id="A0A1V4HLR0"/>
<dbReference type="GO" id="GO:0005829">
    <property type="term" value="C:cytosol"/>
    <property type="evidence" value="ECO:0007669"/>
    <property type="project" value="TreeGrafter"/>
</dbReference>
<evidence type="ECO:0000313" key="6">
    <source>
        <dbReference type="EMBL" id="OPH58337.1"/>
    </source>
</evidence>
<accession>A0A1V4HLR0</accession>
<dbReference type="GO" id="GO:0003700">
    <property type="term" value="F:DNA-binding transcription factor activity"/>
    <property type="evidence" value="ECO:0007669"/>
    <property type="project" value="InterPro"/>
</dbReference>
<dbReference type="InterPro" id="IPR050950">
    <property type="entry name" value="HTH-type_LysR_regulators"/>
</dbReference>
<dbReference type="InterPro" id="IPR000847">
    <property type="entry name" value="LysR_HTH_N"/>
</dbReference>
<dbReference type="Gene3D" id="3.40.190.290">
    <property type="match status" value="1"/>
</dbReference>
<sequence>MELRQLEYFVAICEDMHFTRAAERLGVTQPTLSHQIKALEDEIGTPLFDRIGKKIALTAAGSVMKAHTLVIFNTLSSAKDQINEIQGGGYGTLALGSLPGELNYLISSQLAAFNQLFPKVKIKISAAEDVIDKVLKNELDLALTIHPVDDDRLEQDQLYTEQFYLLAAREHDLAKLDQIDFKEIGQHPVIMFPANHRCRQLIDATCSTSGFHLEPFIETNTIDSIFSLVRSGVGVSILSKSLCDLKNDDNLKAIPIVNPTITRKVILIFLRGKYISRAAQAYIELLQQFVVTRSDSALIPSQIAEETRQ</sequence>
<comment type="similarity">
    <text evidence="1">Belongs to the LysR transcriptional regulatory family.</text>
</comment>
<dbReference type="InterPro" id="IPR036390">
    <property type="entry name" value="WH_DNA-bd_sf"/>
</dbReference>
<feature type="domain" description="HTH lysR-type" evidence="5">
    <location>
        <begin position="1"/>
        <end position="58"/>
    </location>
</feature>
<organism evidence="6 7">
    <name type="scientific">Paenibacillus ferrarius</name>
    <dbReference type="NCBI Taxonomy" id="1469647"/>
    <lineage>
        <taxon>Bacteria</taxon>
        <taxon>Bacillati</taxon>
        <taxon>Bacillota</taxon>
        <taxon>Bacilli</taxon>
        <taxon>Bacillales</taxon>
        <taxon>Paenibacillaceae</taxon>
        <taxon>Paenibacillus</taxon>
    </lineage>
</organism>
<keyword evidence="7" id="KW-1185">Reference proteome</keyword>
<dbReference type="InterPro" id="IPR036388">
    <property type="entry name" value="WH-like_DNA-bd_sf"/>
</dbReference>
<gene>
    <name evidence="6" type="ORF">BC351_23515</name>
</gene>
<dbReference type="InterPro" id="IPR005119">
    <property type="entry name" value="LysR_subst-bd"/>
</dbReference>
<evidence type="ECO:0000256" key="4">
    <source>
        <dbReference type="ARBA" id="ARBA00023163"/>
    </source>
</evidence>
<evidence type="ECO:0000256" key="2">
    <source>
        <dbReference type="ARBA" id="ARBA00023015"/>
    </source>
</evidence>
<dbReference type="Pfam" id="PF03466">
    <property type="entry name" value="LysR_substrate"/>
    <property type="match status" value="1"/>
</dbReference>
<proteinExistence type="inferred from homology"/>
<dbReference type="Gene3D" id="1.10.10.10">
    <property type="entry name" value="Winged helix-like DNA-binding domain superfamily/Winged helix DNA-binding domain"/>
    <property type="match status" value="1"/>
</dbReference>
<comment type="caution">
    <text evidence="6">The sequence shown here is derived from an EMBL/GenBank/DDBJ whole genome shotgun (WGS) entry which is preliminary data.</text>
</comment>
<evidence type="ECO:0000313" key="7">
    <source>
        <dbReference type="Proteomes" id="UP000190626"/>
    </source>
</evidence>
<dbReference type="Pfam" id="PF00126">
    <property type="entry name" value="HTH_1"/>
    <property type="match status" value="1"/>
</dbReference>
<dbReference type="PANTHER" id="PTHR30419">
    <property type="entry name" value="HTH-TYPE TRANSCRIPTIONAL REGULATOR YBHD"/>
    <property type="match status" value="1"/>
</dbReference>
<dbReference type="GO" id="GO:0003677">
    <property type="term" value="F:DNA binding"/>
    <property type="evidence" value="ECO:0007669"/>
    <property type="project" value="UniProtKB-KW"/>
</dbReference>
<dbReference type="Proteomes" id="UP000190626">
    <property type="component" value="Unassembled WGS sequence"/>
</dbReference>
<keyword evidence="2" id="KW-0805">Transcription regulation</keyword>
<dbReference type="FunFam" id="1.10.10.10:FF:000001">
    <property type="entry name" value="LysR family transcriptional regulator"/>
    <property type="match status" value="1"/>
</dbReference>
<dbReference type="PRINTS" id="PR00039">
    <property type="entry name" value="HTHLYSR"/>
</dbReference>
<evidence type="ECO:0000259" key="5">
    <source>
        <dbReference type="PROSITE" id="PS50931"/>
    </source>
</evidence>
<name>A0A1V4HLR0_9BACL</name>
<dbReference type="PROSITE" id="PS50931">
    <property type="entry name" value="HTH_LYSR"/>
    <property type="match status" value="1"/>
</dbReference>
<evidence type="ECO:0000256" key="1">
    <source>
        <dbReference type="ARBA" id="ARBA00009437"/>
    </source>
</evidence>
<keyword evidence="4" id="KW-0804">Transcription</keyword>
<keyword evidence="3" id="KW-0238">DNA-binding</keyword>